<dbReference type="AlphaFoldDB" id="A0AA41Z268"/>
<keyword evidence="3" id="KW-1185">Reference proteome</keyword>
<protein>
    <submittedName>
        <fullName evidence="2">Uncharacterized protein</fullName>
    </submittedName>
</protein>
<evidence type="ECO:0000256" key="1">
    <source>
        <dbReference type="SAM" id="SignalP"/>
    </source>
</evidence>
<evidence type="ECO:0000313" key="2">
    <source>
        <dbReference type="EMBL" id="MCW6511617.1"/>
    </source>
</evidence>
<proteinExistence type="predicted"/>
<feature type="chain" id="PRO_5041377985" evidence="1">
    <location>
        <begin position="20"/>
        <end position="52"/>
    </location>
</feature>
<gene>
    <name evidence="2" type="ORF">M8523_26955</name>
</gene>
<reference evidence="2" key="1">
    <citation type="submission" date="2022-05" db="EMBL/GenBank/DDBJ databases">
        <authorList>
            <person name="Pankratov T."/>
        </authorList>
    </citation>
    <scope>NUCLEOTIDE SEQUENCE</scope>
    <source>
        <strain evidence="2">BP6-180914</strain>
    </source>
</reference>
<sequence>MRSKIATIVLGLGLVAATAAPTLACAFHDQQAAAETQQQTAQAQQQSTTATQ</sequence>
<keyword evidence="1" id="KW-0732">Signal</keyword>
<feature type="signal peptide" evidence="1">
    <location>
        <begin position="1"/>
        <end position="19"/>
    </location>
</feature>
<dbReference type="EMBL" id="JAMOIM010000029">
    <property type="protein sequence ID" value="MCW6511617.1"/>
    <property type="molecule type" value="Genomic_DNA"/>
</dbReference>
<dbReference type="Proteomes" id="UP001165667">
    <property type="component" value="Unassembled WGS sequence"/>
</dbReference>
<dbReference type="RefSeq" id="WP_282587995.1">
    <property type="nucleotide sequence ID" value="NZ_JAMOIM010000029.1"/>
</dbReference>
<evidence type="ECO:0000313" key="3">
    <source>
        <dbReference type="Proteomes" id="UP001165667"/>
    </source>
</evidence>
<name>A0AA41Z268_9HYPH</name>
<comment type="caution">
    <text evidence="2">The sequence shown here is derived from an EMBL/GenBank/DDBJ whole genome shotgun (WGS) entry which is preliminary data.</text>
</comment>
<accession>A0AA41Z268</accession>
<organism evidence="2 3">
    <name type="scientific">Lichenifustis flavocetrariae</name>
    <dbReference type="NCBI Taxonomy" id="2949735"/>
    <lineage>
        <taxon>Bacteria</taxon>
        <taxon>Pseudomonadati</taxon>
        <taxon>Pseudomonadota</taxon>
        <taxon>Alphaproteobacteria</taxon>
        <taxon>Hyphomicrobiales</taxon>
        <taxon>Lichenihabitantaceae</taxon>
        <taxon>Lichenifustis</taxon>
    </lineage>
</organism>